<keyword evidence="1" id="KW-0812">Transmembrane</keyword>
<comment type="caution">
    <text evidence="2">The sequence shown here is derived from an EMBL/GenBank/DDBJ whole genome shotgun (WGS) entry which is preliminary data.</text>
</comment>
<dbReference type="AlphaFoldDB" id="A0A9D2PFE1"/>
<evidence type="ECO:0000313" key="3">
    <source>
        <dbReference type="Proteomes" id="UP000823883"/>
    </source>
</evidence>
<dbReference type="EMBL" id="DWWL01000059">
    <property type="protein sequence ID" value="HJC48234.1"/>
    <property type="molecule type" value="Genomic_DNA"/>
</dbReference>
<organism evidence="2 3">
    <name type="scientific">Candidatus Lachnoclostridium pullistercoris</name>
    <dbReference type="NCBI Taxonomy" id="2838632"/>
    <lineage>
        <taxon>Bacteria</taxon>
        <taxon>Bacillati</taxon>
        <taxon>Bacillota</taxon>
        <taxon>Clostridia</taxon>
        <taxon>Lachnospirales</taxon>
        <taxon>Lachnospiraceae</taxon>
    </lineage>
</organism>
<dbReference type="Proteomes" id="UP000823883">
    <property type="component" value="Unassembled WGS sequence"/>
</dbReference>
<accession>A0A9D2PFE1</accession>
<name>A0A9D2PFE1_9FIRM</name>
<keyword evidence="1" id="KW-1133">Transmembrane helix</keyword>
<feature type="transmembrane region" description="Helical" evidence="1">
    <location>
        <begin position="6"/>
        <end position="24"/>
    </location>
</feature>
<proteinExistence type="predicted"/>
<keyword evidence="1" id="KW-0472">Membrane</keyword>
<gene>
    <name evidence="2" type="ORF">IAA04_09305</name>
</gene>
<dbReference type="InterPro" id="IPR021484">
    <property type="entry name" value="DUF3137"/>
</dbReference>
<sequence length="268" mass="30726">MITGLAVLPALLAIGIYLLLYHLLVRKTYGAFDQAFKQTYVVQMVQGMDGFERLTYSPMGGFSYNEIRDSLAVNSGEAKYFKSEDLLAGTYRTIPFSYGDVVTRYMRRNGKRSEIRIIFQGQIMRFSLPEDFKWSFGHLQIFEKEFLSDFKGRRAPHQIRTENEDFNRRFEIFAADEHNAFYLLTPQMMEQIVRFADLAGSQVALTFVGAVLYVAVDRAHSMFDASIRLPLEKQRQLILDDVNLLKQAGELLIFGADALVRREEDGPG</sequence>
<dbReference type="Pfam" id="PF11335">
    <property type="entry name" value="DUF3137"/>
    <property type="match status" value="1"/>
</dbReference>
<evidence type="ECO:0000256" key="1">
    <source>
        <dbReference type="SAM" id="Phobius"/>
    </source>
</evidence>
<protein>
    <submittedName>
        <fullName evidence="2">DUF3137 domain-containing protein</fullName>
    </submittedName>
</protein>
<reference evidence="2" key="1">
    <citation type="journal article" date="2021" name="PeerJ">
        <title>Extensive microbial diversity within the chicken gut microbiome revealed by metagenomics and culture.</title>
        <authorList>
            <person name="Gilroy R."/>
            <person name="Ravi A."/>
            <person name="Getino M."/>
            <person name="Pursley I."/>
            <person name="Horton D.L."/>
            <person name="Alikhan N.F."/>
            <person name="Baker D."/>
            <person name="Gharbi K."/>
            <person name="Hall N."/>
            <person name="Watson M."/>
            <person name="Adriaenssens E.M."/>
            <person name="Foster-Nyarko E."/>
            <person name="Jarju S."/>
            <person name="Secka A."/>
            <person name="Antonio M."/>
            <person name="Oren A."/>
            <person name="Chaudhuri R.R."/>
            <person name="La Ragione R."/>
            <person name="Hildebrand F."/>
            <person name="Pallen M.J."/>
        </authorList>
    </citation>
    <scope>NUCLEOTIDE SEQUENCE</scope>
    <source>
        <strain evidence="2">CHK183-5548</strain>
    </source>
</reference>
<evidence type="ECO:0000313" key="2">
    <source>
        <dbReference type="EMBL" id="HJC48234.1"/>
    </source>
</evidence>
<reference evidence="2" key="2">
    <citation type="submission" date="2021-04" db="EMBL/GenBank/DDBJ databases">
        <authorList>
            <person name="Gilroy R."/>
        </authorList>
    </citation>
    <scope>NUCLEOTIDE SEQUENCE</scope>
    <source>
        <strain evidence="2">CHK183-5548</strain>
    </source>
</reference>